<dbReference type="PROSITE" id="PS52029">
    <property type="entry name" value="LD_TPASE"/>
    <property type="match status" value="1"/>
</dbReference>
<dbReference type="GO" id="GO:0008360">
    <property type="term" value="P:regulation of cell shape"/>
    <property type="evidence" value="ECO:0007669"/>
    <property type="project" value="UniProtKB-UniRule"/>
</dbReference>
<keyword evidence="3" id="KW-0808">Transferase</keyword>
<dbReference type="UniPathway" id="UPA00219"/>
<dbReference type="GO" id="GO:0071555">
    <property type="term" value="P:cell wall organization"/>
    <property type="evidence" value="ECO:0007669"/>
    <property type="project" value="UniProtKB-UniRule"/>
</dbReference>
<dbReference type="Pfam" id="PF03734">
    <property type="entry name" value="YkuD"/>
    <property type="match status" value="1"/>
</dbReference>
<comment type="similarity">
    <text evidence="2">Belongs to the YkuD family.</text>
</comment>
<dbReference type="STRING" id="1381081.BIY22_19445"/>
<evidence type="ECO:0000313" key="9">
    <source>
        <dbReference type="EMBL" id="OLQ89698.1"/>
    </source>
</evidence>
<dbReference type="SUPFAM" id="SSF141523">
    <property type="entry name" value="L,D-transpeptidase catalytic domain-like"/>
    <property type="match status" value="1"/>
</dbReference>
<evidence type="ECO:0000256" key="6">
    <source>
        <dbReference type="ARBA" id="ARBA00023316"/>
    </source>
</evidence>
<reference evidence="9 10" key="1">
    <citation type="submission" date="2016-09" db="EMBL/GenBank/DDBJ databases">
        <title>Genomic Taxonomy of the Vibrionaceae.</title>
        <authorList>
            <person name="Gonzalez-Castillo A."/>
            <person name="Gomez-Gil B."/>
            <person name="Enciso-Ibarra K."/>
        </authorList>
    </citation>
    <scope>NUCLEOTIDE SEQUENCE [LARGE SCALE GENOMIC DNA]</scope>
    <source>
        <strain evidence="9 10">CAIM 703</strain>
    </source>
</reference>
<dbReference type="InterPro" id="IPR005490">
    <property type="entry name" value="LD_TPept_cat_dom"/>
</dbReference>
<protein>
    <recommendedName>
        <fullName evidence="8">L,D-TPase catalytic domain-containing protein</fullName>
    </recommendedName>
</protein>
<evidence type="ECO:0000259" key="8">
    <source>
        <dbReference type="PROSITE" id="PS52029"/>
    </source>
</evidence>
<evidence type="ECO:0000256" key="4">
    <source>
        <dbReference type="ARBA" id="ARBA00022960"/>
    </source>
</evidence>
<name>A0A1Q9HHT4_9VIBR</name>
<feature type="active site" description="Nucleophile" evidence="7">
    <location>
        <position position="122"/>
    </location>
</feature>
<gene>
    <name evidence="9" type="ORF">BIY22_19445</name>
</gene>
<organism evidence="9 10">
    <name type="scientific">Vibrio panuliri</name>
    <dbReference type="NCBI Taxonomy" id="1381081"/>
    <lineage>
        <taxon>Bacteria</taxon>
        <taxon>Pseudomonadati</taxon>
        <taxon>Pseudomonadota</taxon>
        <taxon>Gammaproteobacteria</taxon>
        <taxon>Vibrionales</taxon>
        <taxon>Vibrionaceae</taxon>
        <taxon>Vibrio</taxon>
    </lineage>
</organism>
<evidence type="ECO:0000256" key="7">
    <source>
        <dbReference type="PROSITE-ProRule" id="PRU01373"/>
    </source>
</evidence>
<evidence type="ECO:0000256" key="1">
    <source>
        <dbReference type="ARBA" id="ARBA00004752"/>
    </source>
</evidence>
<proteinExistence type="inferred from homology"/>
<evidence type="ECO:0000256" key="2">
    <source>
        <dbReference type="ARBA" id="ARBA00005992"/>
    </source>
</evidence>
<sequence length="147" mass="16749">MPVPSAVSVNKVTVDKSKRRLYLMNNDQVVREFRIALGKRPVGHKVYEGDQRTPEGIYKLEFVMEDSQFYRSIHISYPNEQDVAFAQRLNLNPGGDIKIHGQKNGELRPSKFVQSFDWTDGCIALTNEEMDELLSLVKVGTPIEILP</sequence>
<comment type="pathway">
    <text evidence="1 7">Cell wall biogenesis; peptidoglycan biosynthesis.</text>
</comment>
<evidence type="ECO:0000256" key="3">
    <source>
        <dbReference type="ARBA" id="ARBA00022679"/>
    </source>
</evidence>
<keyword evidence="4 7" id="KW-0133">Cell shape</keyword>
<dbReference type="CDD" id="cd16913">
    <property type="entry name" value="YkuD_like"/>
    <property type="match status" value="1"/>
</dbReference>
<dbReference type="GO" id="GO:0009252">
    <property type="term" value="P:peptidoglycan biosynthetic process"/>
    <property type="evidence" value="ECO:0007669"/>
    <property type="project" value="UniProtKB-UniPathway"/>
</dbReference>
<feature type="active site" description="Proton donor/acceptor" evidence="7">
    <location>
        <position position="100"/>
    </location>
</feature>
<dbReference type="Gene3D" id="2.40.440.10">
    <property type="entry name" value="L,D-transpeptidase catalytic domain-like"/>
    <property type="match status" value="1"/>
</dbReference>
<feature type="domain" description="L,D-TPase catalytic" evidence="8">
    <location>
        <begin position="10"/>
        <end position="146"/>
    </location>
</feature>
<dbReference type="GO" id="GO:0004180">
    <property type="term" value="F:carboxypeptidase activity"/>
    <property type="evidence" value="ECO:0007669"/>
    <property type="project" value="UniProtKB-ARBA"/>
</dbReference>
<evidence type="ECO:0000256" key="5">
    <source>
        <dbReference type="ARBA" id="ARBA00022984"/>
    </source>
</evidence>
<evidence type="ECO:0000313" key="10">
    <source>
        <dbReference type="Proteomes" id="UP000186313"/>
    </source>
</evidence>
<keyword evidence="5 7" id="KW-0573">Peptidoglycan synthesis</keyword>
<dbReference type="Proteomes" id="UP000186313">
    <property type="component" value="Unassembled WGS sequence"/>
</dbReference>
<dbReference type="PANTHER" id="PTHR36699:SF1">
    <property type="entry name" value="L,D-TRANSPEPTIDASE YAFK-RELATED"/>
    <property type="match status" value="1"/>
</dbReference>
<keyword evidence="6 7" id="KW-0961">Cell wall biogenesis/degradation</keyword>
<dbReference type="PANTHER" id="PTHR36699">
    <property type="entry name" value="LD-TRANSPEPTIDASE"/>
    <property type="match status" value="1"/>
</dbReference>
<dbReference type="GO" id="GO:0016740">
    <property type="term" value="F:transferase activity"/>
    <property type="evidence" value="ECO:0007669"/>
    <property type="project" value="UniProtKB-KW"/>
</dbReference>
<dbReference type="InterPro" id="IPR038063">
    <property type="entry name" value="Transpep_catalytic_dom"/>
</dbReference>
<accession>A0A1Q9HHT4</accession>
<dbReference type="AlphaFoldDB" id="A0A1Q9HHT4"/>
<dbReference type="EMBL" id="MJMJ01000013">
    <property type="protein sequence ID" value="OLQ89698.1"/>
    <property type="molecule type" value="Genomic_DNA"/>
</dbReference>
<comment type="caution">
    <text evidence="9">The sequence shown here is derived from an EMBL/GenBank/DDBJ whole genome shotgun (WGS) entry which is preliminary data.</text>
</comment>